<evidence type="ECO:0000256" key="3">
    <source>
        <dbReference type="ARBA" id="ARBA00022726"/>
    </source>
</evidence>
<dbReference type="InterPro" id="IPR010044">
    <property type="entry name" value="MTAP"/>
</dbReference>
<comment type="pathway">
    <text evidence="4">Amino-acid biosynthesis; L-methionine biosynthesis via salvage pathway; S-methyl-5-thio-alpha-D-ribose 1-phosphate from S-methyl-5'-thioadenosine (phosphorylase route): step 1/1.</text>
</comment>
<reference evidence="6" key="1">
    <citation type="journal article" date="2012" name="Proc. Natl. Acad. Sci. U.S.A.">
        <title>Antigenic diversity is generated by distinct evolutionary mechanisms in African trypanosome species.</title>
        <authorList>
            <person name="Jackson A.P."/>
            <person name="Berry A."/>
            <person name="Aslett M."/>
            <person name="Allison H.C."/>
            <person name="Burton P."/>
            <person name="Vavrova-Anderson J."/>
            <person name="Brown R."/>
            <person name="Browne H."/>
            <person name="Corton N."/>
            <person name="Hauser H."/>
            <person name="Gamble J."/>
            <person name="Gilderthorp R."/>
            <person name="Marcello L."/>
            <person name="McQuillan J."/>
            <person name="Otto T.D."/>
            <person name="Quail M.A."/>
            <person name="Sanders M.J."/>
            <person name="van Tonder A."/>
            <person name="Ginger M.L."/>
            <person name="Field M.C."/>
            <person name="Barry J.D."/>
            <person name="Hertz-Fowler C."/>
            <person name="Berriman M."/>
        </authorList>
    </citation>
    <scope>NUCLEOTIDE SEQUENCE</scope>
    <source>
        <strain evidence="6">Y486</strain>
    </source>
</reference>
<dbReference type="EMBL" id="HE573023">
    <property type="protein sequence ID" value="CCC49361.1"/>
    <property type="molecule type" value="Genomic_DNA"/>
</dbReference>
<feature type="binding site" evidence="4">
    <location>
        <begin position="233"/>
        <end position="235"/>
    </location>
    <ligand>
        <name>substrate</name>
    </ligand>
</feature>
<dbReference type="UniPathway" id="UPA00904">
    <property type="reaction ID" value="UER00873"/>
</dbReference>
<feature type="binding site" evidence="4">
    <location>
        <position position="209"/>
    </location>
    <ligand>
        <name>substrate</name>
    </ligand>
</feature>
<dbReference type="NCBIfam" id="TIGR01694">
    <property type="entry name" value="MTAP"/>
    <property type="match status" value="1"/>
</dbReference>
<feature type="binding site" evidence="4">
    <location>
        <begin position="65"/>
        <end position="66"/>
    </location>
    <ligand>
        <name>phosphate</name>
        <dbReference type="ChEBI" id="CHEBI:43474"/>
    </ligand>
</feature>
<dbReference type="PANTHER" id="PTHR42679">
    <property type="entry name" value="S-METHYL-5'-THIOADENOSINE PHOSPHORYLASE"/>
    <property type="match status" value="1"/>
</dbReference>
<keyword evidence="2 4" id="KW-0808">Transferase</keyword>
<feature type="binding site" evidence="4">
    <location>
        <position position="23"/>
    </location>
    <ligand>
        <name>phosphate</name>
        <dbReference type="ChEBI" id="CHEBI:43474"/>
    </ligand>
</feature>
<dbReference type="GO" id="GO:0006166">
    <property type="term" value="P:purine ribonucleoside salvage"/>
    <property type="evidence" value="ECO:0007669"/>
    <property type="project" value="UniProtKB-KW"/>
</dbReference>
<dbReference type="FunFam" id="3.40.50.1580:FF:000012">
    <property type="entry name" value="Probable 6-oxopurine nucleoside phosphorylase"/>
    <property type="match status" value="1"/>
</dbReference>
<dbReference type="PROSITE" id="PS01240">
    <property type="entry name" value="PNP_MTAP_2"/>
    <property type="match status" value="1"/>
</dbReference>
<keyword evidence="4" id="KW-0963">Cytoplasm</keyword>
<keyword evidence="3 4" id="KW-0660">Purine salvage</keyword>
<feature type="site" description="Important for substrate specificity" evidence="4">
    <location>
        <position position="191"/>
    </location>
</feature>
<dbReference type="InterPro" id="IPR035994">
    <property type="entry name" value="Nucleoside_phosphorylase_sf"/>
</dbReference>
<comment type="subcellular location">
    <subcellularLocation>
        <location evidence="4">Cytoplasm</location>
    </subcellularLocation>
    <subcellularLocation>
        <location evidence="4">Nucleus</location>
    </subcellularLocation>
</comment>
<evidence type="ECO:0000259" key="5">
    <source>
        <dbReference type="Pfam" id="PF01048"/>
    </source>
</evidence>
<name>G0TZF8_TRYVY</name>
<proteinExistence type="inferred from homology"/>
<dbReference type="GO" id="GO:0019509">
    <property type="term" value="P:L-methionine salvage from methylthioadenosine"/>
    <property type="evidence" value="ECO:0007669"/>
    <property type="project" value="UniProtKB-UniRule"/>
</dbReference>
<dbReference type="Gene3D" id="3.40.50.1580">
    <property type="entry name" value="Nucleoside phosphorylase domain"/>
    <property type="match status" value="1"/>
</dbReference>
<dbReference type="CDD" id="cd09010">
    <property type="entry name" value="MTAP_SsMTAPII_like_MTIP"/>
    <property type="match status" value="1"/>
</dbReference>
<dbReference type="Pfam" id="PF01048">
    <property type="entry name" value="PNP_UDP_1"/>
    <property type="match status" value="1"/>
</dbReference>
<comment type="subunit">
    <text evidence="4">Homotrimer.</text>
</comment>
<feature type="site" description="Important for substrate specificity" evidence="4">
    <location>
        <position position="245"/>
    </location>
</feature>
<dbReference type="PANTHER" id="PTHR42679:SF2">
    <property type="entry name" value="S-METHYL-5'-THIOADENOSINE PHOSPHORYLASE"/>
    <property type="match status" value="1"/>
</dbReference>
<sequence>MSGNITYTSPHDAPVLIGVIGGSGMYNFQAMQDVKHYSMMTPYGAPSGDVRVANVGGVWCAFIPRHGYQHTLTPDEVNYRANIFALKVLGVKYLIAVNAVGSLDERYKPGDIVLADQFIDRTTGRRSTFFENGIVAHVCYGYPASETFRNLAHKSISKAIPQINAKLSNQFADWKLHSGATMVTMSGPQFSTRAESILNKSLNGHLIGMTTATEAKLAREAEMAYLVIAAVTDMDSWSDAPHVDAESVIKVMRANQEKVQMSLVEVLVDLGANMFEDPAHNALEFAISTKEEAITKEVKQRLAPLLAKYPRFAV</sequence>
<dbReference type="InterPro" id="IPR018099">
    <property type="entry name" value="Purine_phosphorylase-2_CS"/>
</dbReference>
<dbReference type="GO" id="GO:0005829">
    <property type="term" value="C:cytosol"/>
    <property type="evidence" value="ECO:0007669"/>
    <property type="project" value="TreeGrafter"/>
</dbReference>
<keyword evidence="4" id="KW-0539">Nucleus</keyword>
<dbReference type="GO" id="GO:0005634">
    <property type="term" value="C:nucleus"/>
    <property type="evidence" value="ECO:0007669"/>
    <property type="project" value="UniProtKB-SubCell"/>
</dbReference>
<dbReference type="InterPro" id="IPR000845">
    <property type="entry name" value="Nucleoside_phosphorylase_d"/>
</dbReference>
<dbReference type="EC" id="2.4.2.28" evidence="4"/>
<comment type="function">
    <text evidence="4">Catalyzes the reversible phosphorylation of S-methyl-5'-thioadenosine (MTA) to adenine and 5-methylthioribose-1-phosphate. Involved in the breakdown of MTA, a major by-product of polyamine biosynthesis. Responsible for the first step in the methionine salvage pathway after MTA has been generated from S-adenosylmethionine. Has broad substrate specificity with 6-aminopurine nucleosides as preferred substrates.</text>
</comment>
<feature type="binding site" evidence="4">
    <location>
        <position position="210"/>
    </location>
    <ligand>
        <name>phosphate</name>
        <dbReference type="ChEBI" id="CHEBI:43474"/>
    </ligand>
</feature>
<comment type="catalytic activity">
    <reaction evidence="4">
        <text>S-methyl-5'-thioadenosine + phosphate = 5-(methylsulfanyl)-alpha-D-ribose 1-phosphate + adenine</text>
        <dbReference type="Rhea" id="RHEA:11852"/>
        <dbReference type="ChEBI" id="CHEBI:16708"/>
        <dbReference type="ChEBI" id="CHEBI:17509"/>
        <dbReference type="ChEBI" id="CHEBI:43474"/>
        <dbReference type="ChEBI" id="CHEBI:58533"/>
        <dbReference type="EC" id="2.4.2.28"/>
    </reaction>
</comment>
<feature type="domain" description="Nucleoside phosphorylase" evidence="5">
    <location>
        <begin position="17"/>
        <end position="267"/>
    </location>
</feature>
<dbReference type="GO" id="GO:0017061">
    <property type="term" value="F:S-methyl-5-thioadenosine phosphorylase activity"/>
    <property type="evidence" value="ECO:0007669"/>
    <property type="project" value="UniProtKB-UniRule"/>
</dbReference>
<dbReference type="AlphaFoldDB" id="G0TZF8"/>
<dbReference type="HAMAP" id="MF_01963">
    <property type="entry name" value="MTAP"/>
    <property type="match status" value="1"/>
</dbReference>
<accession>G0TZF8</accession>
<keyword evidence="1 4" id="KW-0328">Glycosyltransferase</keyword>
<dbReference type="VEuPathDB" id="TriTrypDB:TvY486_0706760"/>
<evidence type="ECO:0000256" key="2">
    <source>
        <dbReference type="ARBA" id="ARBA00022679"/>
    </source>
</evidence>
<evidence type="ECO:0000256" key="4">
    <source>
        <dbReference type="HAMAP-Rule" id="MF_03155"/>
    </source>
</evidence>
<evidence type="ECO:0000256" key="1">
    <source>
        <dbReference type="ARBA" id="ARBA00022676"/>
    </source>
</evidence>
<comment type="similarity">
    <text evidence="4">Belongs to the PNP/MTAP phosphorylase family. MTAP subfamily.</text>
</comment>
<organism evidence="6">
    <name type="scientific">Trypanosoma vivax (strain Y486)</name>
    <dbReference type="NCBI Taxonomy" id="1055687"/>
    <lineage>
        <taxon>Eukaryota</taxon>
        <taxon>Discoba</taxon>
        <taxon>Euglenozoa</taxon>
        <taxon>Kinetoplastea</taxon>
        <taxon>Metakinetoplastina</taxon>
        <taxon>Trypanosomatida</taxon>
        <taxon>Trypanosomatidae</taxon>
        <taxon>Trypanosoma</taxon>
        <taxon>Duttonella</taxon>
    </lineage>
</organism>
<dbReference type="OMA" id="ADPFCPE"/>
<gene>
    <name evidence="6" type="ORF">TVY486_0706760</name>
</gene>
<evidence type="ECO:0000313" key="6">
    <source>
        <dbReference type="EMBL" id="CCC49361.1"/>
    </source>
</evidence>
<protein>
    <recommendedName>
        <fullName evidence="4">S-methyl-5'-thioadenosine phosphorylase</fullName>
        <ecNumber evidence="4">2.4.2.28</ecNumber>
    </recommendedName>
    <alternativeName>
        <fullName evidence="4">5'-methylthioadenosine phosphorylase</fullName>
        <shortName evidence="4">MTA phosphorylase</shortName>
        <shortName evidence="4">MTAP</shortName>
        <shortName evidence="4">MTAPase</shortName>
    </alternativeName>
</protein>
<comment type="caution">
    <text evidence="4">Lacks conserved residue(s) required for the propagation of feature annotation.</text>
</comment>
<dbReference type="SUPFAM" id="SSF53167">
    <property type="entry name" value="Purine and uridine phosphorylases"/>
    <property type="match status" value="1"/>
</dbReference>